<protein>
    <submittedName>
        <fullName evidence="4">Translational machinery component</fullName>
    </submittedName>
</protein>
<evidence type="ECO:0000313" key="4">
    <source>
        <dbReference type="EMBL" id="ORX74888.1"/>
    </source>
</evidence>
<dbReference type="InterPro" id="IPR036967">
    <property type="entry name" value="Ribosomal_uS11_sf"/>
</dbReference>
<gene>
    <name evidence="4" type="ORF">DL89DRAFT_220377</name>
</gene>
<dbReference type="Proteomes" id="UP000193922">
    <property type="component" value="Unassembled WGS sequence"/>
</dbReference>
<comment type="similarity">
    <text evidence="1">Belongs to the universal ribosomal protein uS11 family.</text>
</comment>
<dbReference type="Pfam" id="PF00411">
    <property type="entry name" value="Ribosomal_S11"/>
    <property type="match status" value="1"/>
</dbReference>
<accession>A0A1Y1WNL7</accession>
<comment type="caution">
    <text evidence="4">The sequence shown here is derived from an EMBL/GenBank/DDBJ whole genome shotgun (WGS) entry which is preliminary data.</text>
</comment>
<evidence type="ECO:0000313" key="5">
    <source>
        <dbReference type="Proteomes" id="UP000193922"/>
    </source>
</evidence>
<reference evidence="4 5" key="1">
    <citation type="submission" date="2016-07" db="EMBL/GenBank/DDBJ databases">
        <title>Pervasive Adenine N6-methylation of Active Genes in Fungi.</title>
        <authorList>
            <consortium name="DOE Joint Genome Institute"/>
            <person name="Mondo S.J."/>
            <person name="Dannebaum R.O."/>
            <person name="Kuo R.C."/>
            <person name="Labutti K."/>
            <person name="Haridas S."/>
            <person name="Kuo A."/>
            <person name="Salamov A."/>
            <person name="Ahrendt S.R."/>
            <person name="Lipzen A."/>
            <person name="Sullivan W."/>
            <person name="Andreopoulos W.B."/>
            <person name="Clum A."/>
            <person name="Lindquist E."/>
            <person name="Daum C."/>
            <person name="Ramamoorthy G.K."/>
            <person name="Gryganskyi A."/>
            <person name="Culley D."/>
            <person name="Magnuson J.K."/>
            <person name="James T.Y."/>
            <person name="O'Malley M.A."/>
            <person name="Stajich J.E."/>
            <person name="Spatafora J.W."/>
            <person name="Visel A."/>
            <person name="Grigoriev I.V."/>
        </authorList>
    </citation>
    <scope>NUCLEOTIDE SEQUENCE [LARGE SCALE GENOMIC DNA]</scope>
    <source>
        <strain evidence="4 5">ATCC 12442</strain>
    </source>
</reference>
<dbReference type="GO" id="GO:1990904">
    <property type="term" value="C:ribonucleoprotein complex"/>
    <property type="evidence" value="ECO:0007669"/>
    <property type="project" value="UniProtKB-KW"/>
</dbReference>
<dbReference type="GO" id="GO:0003735">
    <property type="term" value="F:structural constituent of ribosome"/>
    <property type="evidence" value="ECO:0007669"/>
    <property type="project" value="InterPro"/>
</dbReference>
<dbReference type="PIRSF" id="PIRSF002131">
    <property type="entry name" value="Ribosomal_S11"/>
    <property type="match status" value="1"/>
</dbReference>
<dbReference type="RefSeq" id="XP_040748099.1">
    <property type="nucleotide sequence ID" value="XM_040884449.1"/>
</dbReference>
<dbReference type="EMBL" id="MCFD01000001">
    <property type="protein sequence ID" value="ORX74888.1"/>
    <property type="molecule type" value="Genomic_DNA"/>
</dbReference>
<evidence type="ECO:0000256" key="3">
    <source>
        <dbReference type="ARBA" id="ARBA00023274"/>
    </source>
</evidence>
<dbReference type="SUPFAM" id="SSF53137">
    <property type="entry name" value="Translational machinery components"/>
    <property type="match status" value="1"/>
</dbReference>
<sequence>MDTLVLHVHASSNNTILSLTDANGRVIVNASGGTVGFKKAQRAGFEPAYQATVHIANAVREKAIPVNKVELRLKGFGAGRDAVFKAVHSVTNWAVCRVVDTTPVPFNGCRPKKARRL</sequence>
<dbReference type="AlphaFoldDB" id="A0A1Y1WNL7"/>
<dbReference type="GO" id="GO:0006412">
    <property type="term" value="P:translation"/>
    <property type="evidence" value="ECO:0007669"/>
    <property type="project" value="InterPro"/>
</dbReference>
<dbReference type="HAMAP" id="MF_01310">
    <property type="entry name" value="Ribosomal_uS11"/>
    <property type="match status" value="1"/>
</dbReference>
<evidence type="ECO:0000256" key="1">
    <source>
        <dbReference type="ARBA" id="ARBA00006194"/>
    </source>
</evidence>
<dbReference type="Gene3D" id="3.30.420.80">
    <property type="entry name" value="Ribosomal protein S11"/>
    <property type="match status" value="1"/>
</dbReference>
<evidence type="ECO:0000256" key="2">
    <source>
        <dbReference type="ARBA" id="ARBA00022980"/>
    </source>
</evidence>
<keyword evidence="5" id="KW-1185">Reference proteome</keyword>
<keyword evidence="3" id="KW-0687">Ribonucleoprotein</keyword>
<name>A0A1Y1WNL7_9FUNG</name>
<organism evidence="4 5">
    <name type="scientific">Linderina pennispora</name>
    <dbReference type="NCBI Taxonomy" id="61395"/>
    <lineage>
        <taxon>Eukaryota</taxon>
        <taxon>Fungi</taxon>
        <taxon>Fungi incertae sedis</taxon>
        <taxon>Zoopagomycota</taxon>
        <taxon>Kickxellomycotina</taxon>
        <taxon>Kickxellomycetes</taxon>
        <taxon>Kickxellales</taxon>
        <taxon>Kickxellaceae</taxon>
        <taxon>Linderina</taxon>
    </lineage>
</organism>
<dbReference type="STRING" id="61395.A0A1Y1WNL7"/>
<dbReference type="GO" id="GO:0005840">
    <property type="term" value="C:ribosome"/>
    <property type="evidence" value="ECO:0007669"/>
    <property type="project" value="UniProtKB-KW"/>
</dbReference>
<dbReference type="GeneID" id="63801097"/>
<dbReference type="InterPro" id="IPR001971">
    <property type="entry name" value="Ribosomal_uS11"/>
</dbReference>
<keyword evidence="2" id="KW-0689">Ribosomal protein</keyword>
<dbReference type="OrthoDB" id="1654884at2759"/>
<dbReference type="PANTHER" id="PTHR11759">
    <property type="entry name" value="40S RIBOSOMAL PROTEIN S14/30S RIBOSOMAL PROTEIN S11"/>
    <property type="match status" value="1"/>
</dbReference>
<proteinExistence type="inferred from homology"/>